<evidence type="ECO:0000259" key="15">
    <source>
        <dbReference type="Pfam" id="PF00593"/>
    </source>
</evidence>
<evidence type="ECO:0000256" key="7">
    <source>
        <dbReference type="ARBA" id="ARBA00023065"/>
    </source>
</evidence>
<keyword evidence="7" id="KW-0406">Ion transport</keyword>
<reference evidence="18" key="1">
    <citation type="submission" date="2017-04" db="EMBL/GenBank/DDBJ databases">
        <authorList>
            <person name="Varghese N."/>
            <person name="Submissions S."/>
        </authorList>
    </citation>
    <scope>NUCLEOTIDE SEQUENCE [LARGE SCALE GENOMIC DNA]</scope>
</reference>
<evidence type="ECO:0000256" key="6">
    <source>
        <dbReference type="ARBA" id="ARBA00023004"/>
    </source>
</evidence>
<evidence type="ECO:0000256" key="9">
    <source>
        <dbReference type="ARBA" id="ARBA00023136"/>
    </source>
</evidence>
<keyword evidence="14" id="KW-0732">Signal</keyword>
<dbReference type="AlphaFoldDB" id="A0A1Y6EP64"/>
<evidence type="ECO:0000256" key="3">
    <source>
        <dbReference type="ARBA" id="ARBA00022452"/>
    </source>
</evidence>
<evidence type="ECO:0000256" key="10">
    <source>
        <dbReference type="ARBA" id="ARBA00023237"/>
    </source>
</evidence>
<name>A0A1Y6EP64_9SPHN</name>
<evidence type="ECO:0000256" key="2">
    <source>
        <dbReference type="ARBA" id="ARBA00022448"/>
    </source>
</evidence>
<dbReference type="RefSeq" id="WP_086436870.1">
    <property type="nucleotide sequence ID" value="NZ_FXWG01000001.1"/>
</dbReference>
<dbReference type="PANTHER" id="PTHR32552:SF81">
    <property type="entry name" value="TONB-DEPENDENT OUTER MEMBRANE RECEPTOR"/>
    <property type="match status" value="1"/>
</dbReference>
<dbReference type="InterPro" id="IPR039426">
    <property type="entry name" value="TonB-dep_rcpt-like"/>
</dbReference>
<keyword evidence="6" id="KW-0408">Iron</keyword>
<dbReference type="Pfam" id="PF00593">
    <property type="entry name" value="TonB_dep_Rec_b-barrel"/>
    <property type="match status" value="1"/>
</dbReference>
<keyword evidence="4" id="KW-0410">Iron transport</keyword>
<keyword evidence="18" id="KW-1185">Reference proteome</keyword>
<dbReference type="GO" id="GO:0009279">
    <property type="term" value="C:cell outer membrane"/>
    <property type="evidence" value="ECO:0007669"/>
    <property type="project" value="UniProtKB-SubCell"/>
</dbReference>
<feature type="signal peptide" evidence="14">
    <location>
        <begin position="1"/>
        <end position="26"/>
    </location>
</feature>
<comment type="similarity">
    <text evidence="11 13">Belongs to the TonB-dependent receptor family.</text>
</comment>
<keyword evidence="2 11" id="KW-0813">Transport</keyword>
<evidence type="ECO:0000256" key="13">
    <source>
        <dbReference type="RuleBase" id="RU003357"/>
    </source>
</evidence>
<dbReference type="InterPro" id="IPR000531">
    <property type="entry name" value="Beta-barrel_TonB"/>
</dbReference>
<dbReference type="PANTHER" id="PTHR32552">
    <property type="entry name" value="FERRICHROME IRON RECEPTOR-RELATED"/>
    <property type="match status" value="1"/>
</dbReference>
<gene>
    <name evidence="17" type="ORF">SAMN06297468_1019</name>
</gene>
<evidence type="ECO:0000256" key="5">
    <source>
        <dbReference type="ARBA" id="ARBA00022692"/>
    </source>
</evidence>
<keyword evidence="10 11" id="KW-0998">Cell outer membrane</keyword>
<dbReference type="SUPFAM" id="SSF56935">
    <property type="entry name" value="Porins"/>
    <property type="match status" value="1"/>
</dbReference>
<keyword evidence="5 11" id="KW-0812">Transmembrane</keyword>
<evidence type="ECO:0000313" key="18">
    <source>
        <dbReference type="Proteomes" id="UP000194420"/>
    </source>
</evidence>
<evidence type="ECO:0000256" key="1">
    <source>
        <dbReference type="ARBA" id="ARBA00004571"/>
    </source>
</evidence>
<evidence type="ECO:0000256" key="4">
    <source>
        <dbReference type="ARBA" id="ARBA00022496"/>
    </source>
</evidence>
<dbReference type="InterPro" id="IPR010916">
    <property type="entry name" value="TonB_box_CS"/>
</dbReference>
<dbReference type="InterPro" id="IPR012910">
    <property type="entry name" value="Plug_dom"/>
</dbReference>
<feature type="domain" description="TonB-dependent receptor-like beta-barrel" evidence="15">
    <location>
        <begin position="302"/>
        <end position="800"/>
    </location>
</feature>
<evidence type="ECO:0000256" key="12">
    <source>
        <dbReference type="PROSITE-ProRule" id="PRU10143"/>
    </source>
</evidence>
<feature type="chain" id="PRO_5012079829" evidence="14">
    <location>
        <begin position="27"/>
        <end position="834"/>
    </location>
</feature>
<dbReference type="OrthoDB" id="7192131at2"/>
<dbReference type="InterPro" id="IPR036942">
    <property type="entry name" value="Beta-barrel_TonB_sf"/>
</dbReference>
<keyword evidence="3 11" id="KW-1134">Transmembrane beta strand</keyword>
<evidence type="ECO:0000256" key="11">
    <source>
        <dbReference type="PROSITE-ProRule" id="PRU01360"/>
    </source>
</evidence>
<accession>A0A1Y6EP64</accession>
<comment type="subcellular location">
    <subcellularLocation>
        <location evidence="1 11">Cell outer membrane</location>
        <topology evidence="1 11">Multi-pass membrane protein</topology>
    </subcellularLocation>
</comment>
<dbReference type="Proteomes" id="UP000194420">
    <property type="component" value="Unassembled WGS sequence"/>
</dbReference>
<keyword evidence="17" id="KW-0675">Receptor</keyword>
<dbReference type="PROSITE" id="PS52016">
    <property type="entry name" value="TONB_DEPENDENT_REC_3"/>
    <property type="match status" value="1"/>
</dbReference>
<proteinExistence type="inferred from homology"/>
<protein>
    <submittedName>
        <fullName evidence="17">Outer membrane receptor proteins, mostly Fe transport</fullName>
    </submittedName>
</protein>
<evidence type="ECO:0000313" key="17">
    <source>
        <dbReference type="EMBL" id="SMQ64454.1"/>
    </source>
</evidence>
<evidence type="ECO:0000256" key="8">
    <source>
        <dbReference type="ARBA" id="ARBA00023077"/>
    </source>
</evidence>
<feature type="domain" description="TonB-dependent receptor plug" evidence="16">
    <location>
        <begin position="57"/>
        <end position="162"/>
    </location>
</feature>
<sequence length="834" mass="90492">MKRITKGVLACSAASVALGVPTFALAQSAGDEDAVAETAADRNTIIVTANRREEAITDVGVAIQAFSGEQLDNLQVNSTEDLQAVVPSLNISRGYQGIPIYTLRGIGFNTINLSATSTVGTYQDEVALAYPFMNSGPVFDLNRVEVLKGPQGTLYGRNTTGGLVNFISAKPEFGDFNGSLAVEAGTEETLNTEGHINLPVGDAVALRAAWRTERSWEGWQKSVSRDEKQGEVERYGGRLTLAAEPIPDMRIELAGNFWINKSDTLAAQAVGFTPNTDPANGTVFSLFNAPGLPAFVAANADNWSSDTADWQPLAARAQNIGRGTGIDQPNAEDSNFYGLRGMLQFDLTPDISFISLTGFNRVKRDASYDWSGSPYEILSQRAEGEVESLSQEIRLQGTTGPAEWVVGGYYANDKVIDTNQTLLGENANVGAIRGLILAPQAALGGASIYQFFAAQGYAPYSVNDVLTSFRTYRDEAEFDVETFSVFASADWELTPALTLTTGVRYTEDTQDYEGCSRDFNGSMLPNVNLFNRFFFFATYGAIVPPISENQCNTFDVDTLSFGPVTSRLEEDNVAWRGALTWEPNDDTLVYASVSRGFKSGSTPVNAANIATQNRPARQEQLTAYEIGTKLALANNAFNLNLAGFYYDYKDKQLAVYFADPIYTTLLRLDNIPKSKAYGIDGDFTWYATDELTLSVAGTWLQTEIVGYQGINAAGQPLDYDGYAFPYSPEFSGAATITYDTPITAGLGLRAIANGRYQSSTGSTIEDFDPLAIDSYGILNASLALYDLDGVWEASIWGRNVTDTYYWSSAATNANTAVRFPGRSSSFGATVRFRF</sequence>
<keyword evidence="9 11" id="KW-0472">Membrane</keyword>
<dbReference type="Gene3D" id="2.40.170.20">
    <property type="entry name" value="TonB-dependent receptor, beta-barrel domain"/>
    <property type="match status" value="1"/>
</dbReference>
<evidence type="ECO:0000256" key="14">
    <source>
        <dbReference type="SAM" id="SignalP"/>
    </source>
</evidence>
<dbReference type="PROSITE" id="PS00430">
    <property type="entry name" value="TONB_DEPENDENT_REC_1"/>
    <property type="match status" value="1"/>
</dbReference>
<dbReference type="GO" id="GO:0006826">
    <property type="term" value="P:iron ion transport"/>
    <property type="evidence" value="ECO:0007669"/>
    <property type="project" value="UniProtKB-KW"/>
</dbReference>
<evidence type="ECO:0000259" key="16">
    <source>
        <dbReference type="Pfam" id="PF07715"/>
    </source>
</evidence>
<dbReference type="EMBL" id="FXWG01000001">
    <property type="protein sequence ID" value="SMQ64454.1"/>
    <property type="molecule type" value="Genomic_DNA"/>
</dbReference>
<dbReference type="Pfam" id="PF07715">
    <property type="entry name" value="Plug"/>
    <property type="match status" value="1"/>
</dbReference>
<feature type="short sequence motif" description="TonB box" evidence="12">
    <location>
        <begin position="44"/>
        <end position="50"/>
    </location>
</feature>
<organism evidence="17 18">
    <name type="scientific">Altererythrobacter xiamenensis</name>
    <dbReference type="NCBI Taxonomy" id="1316679"/>
    <lineage>
        <taxon>Bacteria</taxon>
        <taxon>Pseudomonadati</taxon>
        <taxon>Pseudomonadota</taxon>
        <taxon>Alphaproteobacteria</taxon>
        <taxon>Sphingomonadales</taxon>
        <taxon>Erythrobacteraceae</taxon>
        <taxon>Altererythrobacter</taxon>
    </lineage>
</organism>
<keyword evidence="8 12" id="KW-0798">TonB box</keyword>